<dbReference type="InterPro" id="IPR024072">
    <property type="entry name" value="DHFR-like_dom_sf"/>
</dbReference>
<evidence type="ECO:0000313" key="3">
    <source>
        <dbReference type="Proteomes" id="UP000270616"/>
    </source>
</evidence>
<dbReference type="AlphaFoldDB" id="A0A3N4A7V6"/>
<reference evidence="2 3" key="1">
    <citation type="submission" date="2018-10" db="EMBL/GenBank/DDBJ databases">
        <title>Kocuria sp. M5W7-7, whole genome shotgun sequence.</title>
        <authorList>
            <person name="Tuo L."/>
        </authorList>
    </citation>
    <scope>NUCLEOTIDE SEQUENCE [LARGE SCALE GENOMIC DNA]</scope>
    <source>
        <strain evidence="2 3">M5W7-7</strain>
    </source>
</reference>
<dbReference type="PANTHER" id="PTHR38011">
    <property type="entry name" value="DIHYDROFOLATE REDUCTASE FAMILY PROTEIN (AFU_ORTHOLOGUE AFUA_8G06820)"/>
    <property type="match status" value="1"/>
</dbReference>
<dbReference type="InterPro" id="IPR050765">
    <property type="entry name" value="Riboflavin_Biosynth_HTPR"/>
</dbReference>
<organism evidence="2 3">
    <name type="scientific">Kocuria soli</name>
    <dbReference type="NCBI Taxonomy" id="2485125"/>
    <lineage>
        <taxon>Bacteria</taxon>
        <taxon>Bacillati</taxon>
        <taxon>Actinomycetota</taxon>
        <taxon>Actinomycetes</taxon>
        <taxon>Micrococcales</taxon>
        <taxon>Micrococcaceae</taxon>
        <taxon>Kocuria</taxon>
    </lineage>
</organism>
<dbReference type="RefSeq" id="WP_123826681.1">
    <property type="nucleotide sequence ID" value="NZ_RKMF01000024.1"/>
</dbReference>
<protein>
    <submittedName>
        <fullName evidence="2">Dihydrofolate reductase</fullName>
    </submittedName>
</protein>
<dbReference type="GO" id="GO:0009231">
    <property type="term" value="P:riboflavin biosynthetic process"/>
    <property type="evidence" value="ECO:0007669"/>
    <property type="project" value="InterPro"/>
</dbReference>
<dbReference type="PANTHER" id="PTHR38011:SF11">
    <property type="entry name" value="2,5-DIAMINO-6-RIBOSYLAMINO-4(3H)-PYRIMIDINONE 5'-PHOSPHATE REDUCTASE"/>
    <property type="match status" value="1"/>
</dbReference>
<name>A0A3N4A7V6_9MICC</name>
<proteinExistence type="predicted"/>
<dbReference type="SUPFAM" id="SSF53597">
    <property type="entry name" value="Dihydrofolate reductase-like"/>
    <property type="match status" value="1"/>
</dbReference>
<evidence type="ECO:0000259" key="1">
    <source>
        <dbReference type="Pfam" id="PF01872"/>
    </source>
</evidence>
<feature type="domain" description="Bacterial bifunctional deaminase-reductase C-terminal" evidence="1">
    <location>
        <begin position="4"/>
        <end position="182"/>
    </location>
</feature>
<dbReference type="EMBL" id="RKMF01000024">
    <property type="protein sequence ID" value="ROZ61516.1"/>
    <property type="molecule type" value="Genomic_DNA"/>
</dbReference>
<gene>
    <name evidence="2" type="ORF">EDL96_13185</name>
</gene>
<accession>A0A3N4A7V6</accession>
<dbReference type="GO" id="GO:0008703">
    <property type="term" value="F:5-amino-6-(5-phosphoribosylamino)uracil reductase activity"/>
    <property type="evidence" value="ECO:0007669"/>
    <property type="project" value="InterPro"/>
</dbReference>
<dbReference type="Pfam" id="PF01872">
    <property type="entry name" value="RibD_C"/>
    <property type="match status" value="1"/>
</dbReference>
<dbReference type="OrthoDB" id="195113at2"/>
<dbReference type="Gene3D" id="3.40.430.10">
    <property type="entry name" value="Dihydrofolate Reductase, subunit A"/>
    <property type="match status" value="1"/>
</dbReference>
<sequence>MRELVYYVAVSMDGYIAAPDGDFSAFPVDPATVGELFDRYPETCPVQAREHFGVEDRPRRFDTVLMGARTLDPARQAGMTTVYPLLRELVVTHHEMPEGGDLEVLSGDVVAQVEELKAQPGHDIWLCGGADLAGQLFELIDEVQLKVNPVVLGTGIPLFRSGFRPTAMRLMASEQLPGGVLLNTYRRE</sequence>
<dbReference type="Proteomes" id="UP000270616">
    <property type="component" value="Unassembled WGS sequence"/>
</dbReference>
<comment type="caution">
    <text evidence="2">The sequence shown here is derived from an EMBL/GenBank/DDBJ whole genome shotgun (WGS) entry which is preliminary data.</text>
</comment>
<keyword evidence="3" id="KW-1185">Reference proteome</keyword>
<evidence type="ECO:0000313" key="2">
    <source>
        <dbReference type="EMBL" id="ROZ61516.1"/>
    </source>
</evidence>
<dbReference type="InterPro" id="IPR002734">
    <property type="entry name" value="RibDG_C"/>
</dbReference>